<feature type="compositionally biased region" description="Basic residues" evidence="1">
    <location>
        <begin position="279"/>
        <end position="295"/>
    </location>
</feature>
<accession>A0AA39PV03</accession>
<organism evidence="2 3">
    <name type="scientific">Armillaria novae-zelandiae</name>
    <dbReference type="NCBI Taxonomy" id="153914"/>
    <lineage>
        <taxon>Eukaryota</taxon>
        <taxon>Fungi</taxon>
        <taxon>Dikarya</taxon>
        <taxon>Basidiomycota</taxon>
        <taxon>Agaricomycotina</taxon>
        <taxon>Agaricomycetes</taxon>
        <taxon>Agaricomycetidae</taxon>
        <taxon>Agaricales</taxon>
        <taxon>Marasmiineae</taxon>
        <taxon>Physalacriaceae</taxon>
        <taxon>Armillaria</taxon>
    </lineage>
</organism>
<dbReference type="AlphaFoldDB" id="A0AA39PV03"/>
<feature type="region of interest" description="Disordered" evidence="1">
    <location>
        <begin position="109"/>
        <end position="132"/>
    </location>
</feature>
<feature type="region of interest" description="Disordered" evidence="1">
    <location>
        <begin position="144"/>
        <end position="301"/>
    </location>
</feature>
<feature type="compositionally biased region" description="Basic and acidic residues" evidence="1">
    <location>
        <begin position="218"/>
        <end position="232"/>
    </location>
</feature>
<feature type="compositionally biased region" description="Low complexity" evidence="1">
    <location>
        <begin position="51"/>
        <end position="60"/>
    </location>
</feature>
<feature type="compositionally biased region" description="Basic and acidic residues" evidence="1">
    <location>
        <begin position="188"/>
        <end position="210"/>
    </location>
</feature>
<reference evidence="2" key="1">
    <citation type="submission" date="2023-06" db="EMBL/GenBank/DDBJ databases">
        <authorList>
            <consortium name="Lawrence Berkeley National Laboratory"/>
            <person name="Ahrendt S."/>
            <person name="Sahu N."/>
            <person name="Indic B."/>
            <person name="Wong-Bajracharya J."/>
            <person name="Merenyi Z."/>
            <person name="Ke H.-M."/>
            <person name="Monk M."/>
            <person name="Kocsube S."/>
            <person name="Drula E."/>
            <person name="Lipzen A."/>
            <person name="Balint B."/>
            <person name="Henrissat B."/>
            <person name="Andreopoulos B."/>
            <person name="Martin F.M."/>
            <person name="Harder C.B."/>
            <person name="Rigling D."/>
            <person name="Ford K.L."/>
            <person name="Foster G.D."/>
            <person name="Pangilinan J."/>
            <person name="Papanicolaou A."/>
            <person name="Barry K."/>
            <person name="LaButti K."/>
            <person name="Viragh M."/>
            <person name="Koriabine M."/>
            <person name="Yan M."/>
            <person name="Riley R."/>
            <person name="Champramary S."/>
            <person name="Plett K.L."/>
            <person name="Tsai I.J."/>
            <person name="Slot J."/>
            <person name="Sipos G."/>
            <person name="Plett J."/>
            <person name="Nagy L.G."/>
            <person name="Grigoriev I.V."/>
        </authorList>
    </citation>
    <scope>NUCLEOTIDE SEQUENCE</scope>
    <source>
        <strain evidence="2">ICMP 16352</strain>
    </source>
</reference>
<evidence type="ECO:0000256" key="1">
    <source>
        <dbReference type="SAM" id="MobiDB-lite"/>
    </source>
</evidence>
<evidence type="ECO:0000313" key="3">
    <source>
        <dbReference type="Proteomes" id="UP001175227"/>
    </source>
</evidence>
<proteinExistence type="predicted"/>
<sequence>MPSQHSRPSKRRRGHAQDDEAAVLLPRSEEPLQPESYPRSHHHHSSHHSDNYSSSSASTSRAYYDMNRESSSSRKVDADPWAEERYSYASSSDGYRRSAIDGYEMIGSRDTSNWASRTGTDTARYPSISRANEWEQRYEDYVDPSWKTHSSGYDERNTSYESWPQEDSRRGRSSHPQDRAQRIQASERVVDETGRWQRERRREKSGKTWEPDSGWGSRARESGGPKWEDHSKQSYPALEGPSEDRKWEPAPSWKSSHDEESSRAQNGSTRNGTSYSSHKNAKSSSKKSHNHTKSKRSAEKHTIDDSDFNKFVSCPTAFPVSFSYFSIHSLAGLSGLSIIRLTPSPPVIIDLTRQTRCARTIRLGLEVDLVQRHRRRNACDKILTLSNEVVRQANAG</sequence>
<dbReference type="EMBL" id="JAUEPR010000001">
    <property type="protein sequence ID" value="KAK0491073.1"/>
    <property type="molecule type" value="Genomic_DNA"/>
</dbReference>
<feature type="compositionally biased region" description="Basic and acidic residues" evidence="1">
    <location>
        <begin position="166"/>
        <end position="181"/>
    </location>
</feature>
<feature type="compositionally biased region" description="Polar residues" evidence="1">
    <location>
        <begin position="263"/>
        <end position="273"/>
    </location>
</feature>
<evidence type="ECO:0000313" key="2">
    <source>
        <dbReference type="EMBL" id="KAK0491073.1"/>
    </source>
</evidence>
<feature type="region of interest" description="Disordered" evidence="1">
    <location>
        <begin position="1"/>
        <end position="96"/>
    </location>
</feature>
<protein>
    <submittedName>
        <fullName evidence="2">Uncharacterized protein</fullName>
    </submittedName>
</protein>
<comment type="caution">
    <text evidence="2">The sequence shown here is derived from an EMBL/GenBank/DDBJ whole genome shotgun (WGS) entry which is preliminary data.</text>
</comment>
<dbReference type="Proteomes" id="UP001175227">
    <property type="component" value="Unassembled WGS sequence"/>
</dbReference>
<gene>
    <name evidence="2" type="ORF">IW261DRAFT_62160</name>
</gene>
<name>A0AA39PV03_9AGAR</name>
<feature type="compositionally biased region" description="Basic and acidic residues" evidence="1">
    <location>
        <begin position="66"/>
        <end position="86"/>
    </location>
</feature>
<feature type="compositionally biased region" description="Polar residues" evidence="1">
    <location>
        <begin position="109"/>
        <end position="121"/>
    </location>
</feature>
<keyword evidence="3" id="KW-1185">Reference proteome</keyword>